<name>A0AAV1SMB4_9ROSI</name>
<organism evidence="1 2">
    <name type="scientific">Dovyalis caffra</name>
    <dbReference type="NCBI Taxonomy" id="77055"/>
    <lineage>
        <taxon>Eukaryota</taxon>
        <taxon>Viridiplantae</taxon>
        <taxon>Streptophyta</taxon>
        <taxon>Embryophyta</taxon>
        <taxon>Tracheophyta</taxon>
        <taxon>Spermatophyta</taxon>
        <taxon>Magnoliopsida</taxon>
        <taxon>eudicotyledons</taxon>
        <taxon>Gunneridae</taxon>
        <taxon>Pentapetalae</taxon>
        <taxon>rosids</taxon>
        <taxon>fabids</taxon>
        <taxon>Malpighiales</taxon>
        <taxon>Salicaceae</taxon>
        <taxon>Flacourtieae</taxon>
        <taxon>Dovyalis</taxon>
    </lineage>
</organism>
<gene>
    <name evidence="1" type="ORF">DCAF_LOCUS24173</name>
</gene>
<dbReference type="Proteomes" id="UP001314170">
    <property type="component" value="Unassembled WGS sequence"/>
</dbReference>
<dbReference type="AlphaFoldDB" id="A0AAV1SMB4"/>
<comment type="caution">
    <text evidence="1">The sequence shown here is derived from an EMBL/GenBank/DDBJ whole genome shotgun (WGS) entry which is preliminary data.</text>
</comment>
<evidence type="ECO:0000313" key="1">
    <source>
        <dbReference type="EMBL" id="CAK7352338.1"/>
    </source>
</evidence>
<sequence>MQRQIRNGLEYVGKEEIGLKIGKVIAMIKIGENINYGISVGDKNMVNEKLGEDILSRAAGKFKGDKSVVLKIHEIINKRVDHNTA</sequence>
<keyword evidence="2" id="KW-1185">Reference proteome</keyword>
<dbReference type="EMBL" id="CAWUPB010001194">
    <property type="protein sequence ID" value="CAK7352338.1"/>
    <property type="molecule type" value="Genomic_DNA"/>
</dbReference>
<protein>
    <submittedName>
        <fullName evidence="1">Uncharacterized protein</fullName>
    </submittedName>
</protein>
<evidence type="ECO:0000313" key="2">
    <source>
        <dbReference type="Proteomes" id="UP001314170"/>
    </source>
</evidence>
<reference evidence="1 2" key="1">
    <citation type="submission" date="2024-01" db="EMBL/GenBank/DDBJ databases">
        <authorList>
            <person name="Waweru B."/>
        </authorList>
    </citation>
    <scope>NUCLEOTIDE SEQUENCE [LARGE SCALE GENOMIC DNA]</scope>
</reference>
<proteinExistence type="predicted"/>
<accession>A0AAV1SMB4</accession>